<proteinExistence type="predicted"/>
<evidence type="ECO:0008006" key="4">
    <source>
        <dbReference type="Google" id="ProtNLM"/>
    </source>
</evidence>
<keyword evidence="2" id="KW-1185">Reference proteome</keyword>
<dbReference type="GeneID" id="110803079"/>
<evidence type="ECO:0000313" key="3">
    <source>
        <dbReference type="RefSeq" id="XP_056682720.1"/>
    </source>
</evidence>
<reference evidence="2" key="1">
    <citation type="journal article" date="2021" name="Nat. Commun.">
        <title>Genomic analyses provide insights into spinach domestication and the genetic basis of agronomic traits.</title>
        <authorList>
            <person name="Cai X."/>
            <person name="Sun X."/>
            <person name="Xu C."/>
            <person name="Sun H."/>
            <person name="Wang X."/>
            <person name="Ge C."/>
            <person name="Zhang Z."/>
            <person name="Wang Q."/>
            <person name="Fei Z."/>
            <person name="Jiao C."/>
            <person name="Wang Q."/>
        </authorList>
    </citation>
    <scope>NUCLEOTIDE SEQUENCE [LARGE SCALE GENOMIC DNA]</scope>
    <source>
        <strain evidence="2">cv. Varoflay</strain>
    </source>
</reference>
<keyword evidence="1" id="KW-0175">Coiled coil</keyword>
<dbReference type="RefSeq" id="XP_056682720.1">
    <property type="nucleotide sequence ID" value="XM_056826742.1"/>
</dbReference>
<evidence type="ECO:0000256" key="1">
    <source>
        <dbReference type="SAM" id="Coils"/>
    </source>
</evidence>
<evidence type="ECO:0000313" key="2">
    <source>
        <dbReference type="Proteomes" id="UP000813463"/>
    </source>
</evidence>
<sequence>MLRRSKVKKKIMEGVKNELQKLQEEEAKIQLENCSKRKSKVNARLSFADDITMELKKKMKAVHKGDISTSCSATACSRIPGSLDCFCGKSTIFKRGSNHST</sequence>
<gene>
    <name evidence="3" type="primary">LOC110803079</name>
</gene>
<name>A0ABM3QH91_SPIOL</name>
<reference evidence="3" key="2">
    <citation type="submission" date="2025-08" db="UniProtKB">
        <authorList>
            <consortium name="RefSeq"/>
        </authorList>
    </citation>
    <scope>IDENTIFICATION</scope>
    <source>
        <tissue evidence="3">Leaf</tissue>
    </source>
</reference>
<feature type="coiled-coil region" evidence="1">
    <location>
        <begin position="5"/>
        <end position="32"/>
    </location>
</feature>
<accession>A0ABM3QH91</accession>
<organism evidence="2 3">
    <name type="scientific">Spinacia oleracea</name>
    <name type="common">Spinach</name>
    <dbReference type="NCBI Taxonomy" id="3562"/>
    <lineage>
        <taxon>Eukaryota</taxon>
        <taxon>Viridiplantae</taxon>
        <taxon>Streptophyta</taxon>
        <taxon>Embryophyta</taxon>
        <taxon>Tracheophyta</taxon>
        <taxon>Spermatophyta</taxon>
        <taxon>Magnoliopsida</taxon>
        <taxon>eudicotyledons</taxon>
        <taxon>Gunneridae</taxon>
        <taxon>Pentapetalae</taxon>
        <taxon>Caryophyllales</taxon>
        <taxon>Chenopodiaceae</taxon>
        <taxon>Chenopodioideae</taxon>
        <taxon>Anserineae</taxon>
        <taxon>Spinacia</taxon>
    </lineage>
</organism>
<protein>
    <recommendedName>
        <fullName evidence="4">Remorin C-terminal domain-containing protein</fullName>
    </recommendedName>
</protein>
<dbReference type="Proteomes" id="UP000813463">
    <property type="component" value="Chromosome 4"/>
</dbReference>